<name>A0A0F9H324_9ZZZZ</name>
<evidence type="ECO:0008006" key="2">
    <source>
        <dbReference type="Google" id="ProtNLM"/>
    </source>
</evidence>
<reference evidence="1" key="1">
    <citation type="journal article" date="2015" name="Nature">
        <title>Complex archaea that bridge the gap between prokaryotes and eukaryotes.</title>
        <authorList>
            <person name="Spang A."/>
            <person name="Saw J.H."/>
            <person name="Jorgensen S.L."/>
            <person name="Zaremba-Niedzwiedzka K."/>
            <person name="Martijn J."/>
            <person name="Lind A.E."/>
            <person name="van Eijk R."/>
            <person name="Schleper C."/>
            <person name="Guy L."/>
            <person name="Ettema T.J."/>
        </authorList>
    </citation>
    <scope>NUCLEOTIDE SEQUENCE</scope>
</reference>
<comment type="caution">
    <text evidence="1">The sequence shown here is derived from an EMBL/GenBank/DDBJ whole genome shotgun (WGS) entry which is preliminary data.</text>
</comment>
<dbReference type="SUPFAM" id="SSF53448">
    <property type="entry name" value="Nucleotide-diphospho-sugar transferases"/>
    <property type="match status" value="1"/>
</dbReference>
<dbReference type="AlphaFoldDB" id="A0A0F9H324"/>
<gene>
    <name evidence="1" type="ORF">LCGC14_2048910</name>
</gene>
<dbReference type="InterPro" id="IPR029044">
    <property type="entry name" value="Nucleotide-diphossugar_trans"/>
</dbReference>
<dbReference type="EMBL" id="LAZR01024180">
    <property type="protein sequence ID" value="KKL76035.1"/>
    <property type="molecule type" value="Genomic_DNA"/>
</dbReference>
<protein>
    <recommendedName>
        <fullName evidence="2">Glycosyltransferase</fullName>
    </recommendedName>
</protein>
<dbReference type="Gene3D" id="3.90.550.10">
    <property type="entry name" value="Spore Coat Polysaccharide Biosynthesis Protein SpsA, Chain A"/>
    <property type="match status" value="1"/>
</dbReference>
<evidence type="ECO:0000313" key="1">
    <source>
        <dbReference type="EMBL" id="KKL76035.1"/>
    </source>
</evidence>
<sequence length="203" mass="23377">MLTVACVLSKGPKRSYDVTHVERLCKMVAEHVEQPYRFLCLTNEQVSCESLTLVKDWPGWWAKIELFRPGLFENRVLYLDLDVTVVGELDEIVHYPEPFAAIKNWLRPGINSSVMVWDVGVMDHVYLNLTDEDIERLPGDQNWISEQMPHAEFFPRDWCVSYRKSVVPLRRFMLPGQPVAVPPGAKVVVFHGFPKPWEVPSVA</sequence>
<proteinExistence type="predicted"/>
<organism evidence="1">
    <name type="scientific">marine sediment metagenome</name>
    <dbReference type="NCBI Taxonomy" id="412755"/>
    <lineage>
        <taxon>unclassified sequences</taxon>
        <taxon>metagenomes</taxon>
        <taxon>ecological metagenomes</taxon>
    </lineage>
</organism>
<accession>A0A0F9H324</accession>